<gene>
    <name evidence="1" type="ORF">BJ212DRAFT_1391757</name>
</gene>
<evidence type="ECO:0000313" key="1">
    <source>
        <dbReference type="EMBL" id="KAG1805436.1"/>
    </source>
</evidence>
<sequence>LLQIILLDDVTYANSPRSAHYTPFDLSLAVLQVIITTHVTYAARVVLGSLLLQTLPAASHKKHGYRRKGHGYE</sequence>
<reference evidence="1" key="1">
    <citation type="journal article" date="2020" name="New Phytol.">
        <title>Comparative genomics reveals dynamic genome evolution in host specialist ectomycorrhizal fungi.</title>
        <authorList>
            <person name="Lofgren L.A."/>
            <person name="Nguyen N.H."/>
            <person name="Vilgalys R."/>
            <person name="Ruytinx J."/>
            <person name="Liao H.L."/>
            <person name="Branco S."/>
            <person name="Kuo A."/>
            <person name="LaButti K."/>
            <person name="Lipzen A."/>
            <person name="Andreopoulos W."/>
            <person name="Pangilinan J."/>
            <person name="Riley R."/>
            <person name="Hundley H."/>
            <person name="Na H."/>
            <person name="Barry K."/>
            <person name="Grigoriev I.V."/>
            <person name="Stajich J.E."/>
            <person name="Kennedy P.G."/>
        </authorList>
    </citation>
    <scope>NUCLEOTIDE SEQUENCE</scope>
    <source>
        <strain evidence="1">MN1</strain>
    </source>
</reference>
<proteinExistence type="predicted"/>
<dbReference type="AlphaFoldDB" id="A0A9P7DX35"/>
<organism evidence="1 2">
    <name type="scientific">Suillus subaureus</name>
    <dbReference type="NCBI Taxonomy" id="48587"/>
    <lineage>
        <taxon>Eukaryota</taxon>
        <taxon>Fungi</taxon>
        <taxon>Dikarya</taxon>
        <taxon>Basidiomycota</taxon>
        <taxon>Agaricomycotina</taxon>
        <taxon>Agaricomycetes</taxon>
        <taxon>Agaricomycetidae</taxon>
        <taxon>Boletales</taxon>
        <taxon>Suillineae</taxon>
        <taxon>Suillaceae</taxon>
        <taxon>Suillus</taxon>
    </lineage>
</organism>
<protein>
    <submittedName>
        <fullName evidence="1">Uncharacterized protein</fullName>
    </submittedName>
</protein>
<dbReference type="Proteomes" id="UP000807769">
    <property type="component" value="Unassembled WGS sequence"/>
</dbReference>
<dbReference type="GeneID" id="64631054"/>
<comment type="caution">
    <text evidence="1">The sequence shown here is derived from an EMBL/GenBank/DDBJ whole genome shotgun (WGS) entry which is preliminary data.</text>
</comment>
<dbReference type="RefSeq" id="XP_041187219.1">
    <property type="nucleotide sequence ID" value="XM_041337038.1"/>
</dbReference>
<keyword evidence="2" id="KW-1185">Reference proteome</keyword>
<accession>A0A9P7DX35</accession>
<dbReference type="EMBL" id="JABBWG010000053">
    <property type="protein sequence ID" value="KAG1805436.1"/>
    <property type="molecule type" value="Genomic_DNA"/>
</dbReference>
<dbReference type="OrthoDB" id="2690728at2759"/>
<name>A0A9P7DX35_9AGAM</name>
<feature type="non-terminal residue" evidence="1">
    <location>
        <position position="73"/>
    </location>
</feature>
<evidence type="ECO:0000313" key="2">
    <source>
        <dbReference type="Proteomes" id="UP000807769"/>
    </source>
</evidence>